<accession>A0A1U9ZAF4</accession>
<evidence type="ECO:0000313" key="2">
    <source>
        <dbReference type="Proteomes" id="UP000221468"/>
    </source>
</evidence>
<dbReference type="GeneID" id="40076414"/>
<reference evidence="1 2" key="1">
    <citation type="journal article" date="2019" name="Genomics">
        <title>Genomic analyses of a novel bacteriophage (VB_PmiS-Isfahan) within Siphoviridae family infecting Proteus mirabilis.</title>
        <authorList>
            <person name="Yazdi M."/>
            <person name="Bouzari M."/>
            <person name="Ghaemi E.A."/>
        </authorList>
    </citation>
    <scope>NUCLEOTIDE SEQUENCE [LARGE SCALE GENOMIC DNA]</scope>
</reference>
<sequence>MDKNTSRNQIDNVLTGFAQDYVQDSAVFVGARYFPIIPVSQNAGKFKVYGQGSFNRPVNSKRAEDGVANTIGFKSGYGSYTVDDDAIRTFISDKEVANTPASNRAQLNMDASRLVINALLVNKELEFKDKFLTKGKWAKDLVGTADGTGAGNFKKWSDDGSNPIDDILDQQTAFSLATGGRKWNKALMTLDVYNRLRRHPAVLASITGGATTAQPAIATKETLMALLDVEELEIMQSVINQASNGLEKADGTLLADNQFAASGVLMLNYVERQIASTKTPVAAAGFHWNEFVGLGVNNGPAVRRYAGVEGRRGEFVEAEYALDVQMVAPDFGILFSEAL</sequence>
<organism evidence="1 2">
    <name type="scientific">Proteus phage VB_PmiS-Isfahan</name>
    <dbReference type="NCBI Taxonomy" id="1969841"/>
    <lineage>
        <taxon>Viruses</taxon>
        <taxon>Duplodnaviria</taxon>
        <taxon>Heunggongvirae</taxon>
        <taxon>Uroviricota</taxon>
        <taxon>Caudoviricetes</taxon>
        <taxon>Gorganvirus</taxon>
        <taxon>Gorganvirus isfahan</taxon>
    </lineage>
</organism>
<dbReference type="Gene3D" id="3.90.1690.10">
    <property type="entry name" value="phage-related protein like domain"/>
    <property type="match status" value="1"/>
</dbReference>
<keyword evidence="2" id="KW-1185">Reference proteome</keyword>
<dbReference type="OrthoDB" id="8477at10239"/>
<dbReference type="EMBL" id="KY742649">
    <property type="protein sequence ID" value="AQZ54582.1"/>
    <property type="molecule type" value="Genomic_DNA"/>
</dbReference>
<proteinExistence type="predicted"/>
<evidence type="ECO:0000313" key="1">
    <source>
        <dbReference type="EMBL" id="AQZ54582.1"/>
    </source>
</evidence>
<protein>
    <submittedName>
        <fullName evidence="1">Major capsid protein</fullName>
    </submittedName>
</protein>
<name>A0A1U9ZAF4_9CAUD</name>
<dbReference type="KEGG" id="vg:40076414"/>
<dbReference type="RefSeq" id="YP_009600608.1">
    <property type="nucleotide sequence ID" value="NC_041925.1"/>
</dbReference>
<dbReference type="InterPro" id="IPR053738">
    <property type="entry name" value="Lambda_capsid_assembly"/>
</dbReference>
<dbReference type="Proteomes" id="UP000221468">
    <property type="component" value="Segment"/>
</dbReference>